<dbReference type="InterPro" id="IPR014812">
    <property type="entry name" value="Vps51"/>
</dbReference>
<keyword evidence="5" id="KW-1185">Reference proteome</keyword>
<comment type="function">
    <text evidence="3">Acts as component of the GARP complex that is involved in retrograde transport from early and late endosomes to the trans-Golgi network (TGN).</text>
</comment>
<keyword evidence="3" id="KW-0813">Transport</keyword>
<evidence type="ECO:0000256" key="3">
    <source>
        <dbReference type="RuleBase" id="RU368010"/>
    </source>
</evidence>
<comment type="caution">
    <text evidence="4">The sequence shown here is derived from an EMBL/GenBank/DDBJ whole genome shotgun (WGS) entry which is preliminary data.</text>
</comment>
<proteinExistence type="inferred from homology"/>
<name>A0ABQ9JCB2_9CUCU</name>
<evidence type="ECO:0000256" key="2">
    <source>
        <dbReference type="ARBA" id="ARBA00016122"/>
    </source>
</evidence>
<keyword evidence="3" id="KW-0653">Protein transport</keyword>
<evidence type="ECO:0000256" key="1">
    <source>
        <dbReference type="ARBA" id="ARBA00006080"/>
    </source>
</evidence>
<comment type="similarity">
    <text evidence="1 3">Belongs to the VPS51 family.</text>
</comment>
<accession>A0ABQ9JCB2</accession>
<gene>
    <name evidence="4" type="ORF">NQ317_005181</name>
</gene>
<dbReference type="Proteomes" id="UP001162164">
    <property type="component" value="Unassembled WGS sequence"/>
</dbReference>
<dbReference type="EMBL" id="JAPWTJ010000765">
    <property type="protein sequence ID" value="KAJ8975799.1"/>
    <property type="molecule type" value="Genomic_DNA"/>
</dbReference>
<evidence type="ECO:0000313" key="5">
    <source>
        <dbReference type="Proteomes" id="UP001162164"/>
    </source>
</evidence>
<dbReference type="PANTHER" id="PTHR15954:SF4">
    <property type="entry name" value="VACUOLAR PROTEIN SORTING-ASSOCIATED PROTEIN 51 HOMOLOG"/>
    <property type="match status" value="1"/>
</dbReference>
<keyword evidence="3" id="KW-0445">Lipid transport</keyword>
<keyword evidence="3" id="KW-0333">Golgi apparatus</keyword>
<evidence type="ECO:0000313" key="4">
    <source>
        <dbReference type="EMBL" id="KAJ8975799.1"/>
    </source>
</evidence>
<comment type="subcellular location">
    <subcellularLocation>
        <location evidence="3">Golgi apparatus</location>
        <location evidence="3">trans-Golgi network</location>
    </subcellularLocation>
</comment>
<protein>
    <recommendedName>
        <fullName evidence="2 3">Vacuolar protein sorting-associated protein 51 homolog</fullName>
    </recommendedName>
</protein>
<comment type="subunit">
    <text evidence="3">Component of the Golgi-associated retrograde protein (GARP) complex.</text>
</comment>
<sequence>MEEKNYIQATQDYLHAQRVLQQYGDLPSFQGIKADCEFILKELKMELKEPAKELCLEFLSCAEKRLSEQLVMLKDQIEQRDIIEFVDLGCSGFLSDLCLVVASFHDMFINRVNNSDDVEYSEIFENFGAVELDSFVKCKVDSEQDVGDTSILVQALDRFIDE</sequence>
<reference evidence="4" key="1">
    <citation type="journal article" date="2023" name="Insect Mol. Biol.">
        <title>Genome sequencing provides insights into the evolution of gene families encoding plant cell wall-degrading enzymes in longhorned beetles.</title>
        <authorList>
            <person name="Shin N.R."/>
            <person name="Okamura Y."/>
            <person name="Kirsch R."/>
            <person name="Pauchet Y."/>
        </authorList>
    </citation>
    <scope>NUCLEOTIDE SEQUENCE</scope>
    <source>
        <strain evidence="4">MMC_N1</strain>
    </source>
</reference>
<organism evidence="4 5">
    <name type="scientific">Molorchus minor</name>
    <dbReference type="NCBI Taxonomy" id="1323400"/>
    <lineage>
        <taxon>Eukaryota</taxon>
        <taxon>Metazoa</taxon>
        <taxon>Ecdysozoa</taxon>
        <taxon>Arthropoda</taxon>
        <taxon>Hexapoda</taxon>
        <taxon>Insecta</taxon>
        <taxon>Pterygota</taxon>
        <taxon>Neoptera</taxon>
        <taxon>Endopterygota</taxon>
        <taxon>Coleoptera</taxon>
        <taxon>Polyphaga</taxon>
        <taxon>Cucujiformia</taxon>
        <taxon>Chrysomeloidea</taxon>
        <taxon>Cerambycidae</taxon>
        <taxon>Lamiinae</taxon>
        <taxon>Monochamini</taxon>
        <taxon>Molorchus</taxon>
    </lineage>
</organism>
<dbReference type="PANTHER" id="PTHR15954">
    <property type="entry name" value="VACUOLAR PROTEIN SORTING-ASSOCIATED PROTEIN 51 HOMOLOG"/>
    <property type="match status" value="1"/>
</dbReference>